<dbReference type="AlphaFoldDB" id="A0A165FBV6"/>
<evidence type="ECO:0000256" key="2">
    <source>
        <dbReference type="SAM" id="Phobius"/>
    </source>
</evidence>
<keyword evidence="2" id="KW-0812">Transmembrane</keyword>
<dbReference type="OrthoDB" id="2392789at2759"/>
<keyword evidence="2" id="KW-1133">Transmembrane helix</keyword>
<name>A0A165FBV6_9APHY</name>
<feature type="transmembrane region" description="Helical" evidence="2">
    <location>
        <begin position="98"/>
        <end position="118"/>
    </location>
</feature>
<organism evidence="3 4">
    <name type="scientific">Laetiporus sulphureus 93-53</name>
    <dbReference type="NCBI Taxonomy" id="1314785"/>
    <lineage>
        <taxon>Eukaryota</taxon>
        <taxon>Fungi</taxon>
        <taxon>Dikarya</taxon>
        <taxon>Basidiomycota</taxon>
        <taxon>Agaricomycotina</taxon>
        <taxon>Agaricomycetes</taxon>
        <taxon>Polyporales</taxon>
        <taxon>Laetiporus</taxon>
    </lineage>
</organism>
<dbReference type="GO" id="GO:0006487">
    <property type="term" value="P:protein N-linked glycosylation"/>
    <property type="evidence" value="ECO:0007669"/>
    <property type="project" value="TreeGrafter"/>
</dbReference>
<gene>
    <name evidence="3" type="ORF">LAESUDRAFT_742405</name>
</gene>
<feature type="compositionally biased region" description="Low complexity" evidence="1">
    <location>
        <begin position="62"/>
        <end position="71"/>
    </location>
</feature>
<dbReference type="InParanoid" id="A0A165FBV6"/>
<accession>A0A165FBV6</accession>
<evidence type="ECO:0000256" key="1">
    <source>
        <dbReference type="SAM" id="MobiDB-lite"/>
    </source>
</evidence>
<dbReference type="Proteomes" id="UP000076871">
    <property type="component" value="Unassembled WGS sequence"/>
</dbReference>
<dbReference type="RefSeq" id="XP_040766473.1">
    <property type="nucleotide sequence ID" value="XM_040911192.1"/>
</dbReference>
<dbReference type="PANTHER" id="PTHR13132:SF29">
    <property type="entry name" value="ALPHA-(1,6)-FUCOSYLTRANSFERASE"/>
    <property type="match status" value="1"/>
</dbReference>
<evidence type="ECO:0008006" key="5">
    <source>
        <dbReference type="Google" id="ProtNLM"/>
    </source>
</evidence>
<keyword evidence="4" id="KW-1185">Reference proteome</keyword>
<evidence type="ECO:0000313" key="4">
    <source>
        <dbReference type="Proteomes" id="UP000076871"/>
    </source>
</evidence>
<keyword evidence="2" id="KW-0472">Membrane</keyword>
<feature type="compositionally biased region" description="Basic and acidic residues" evidence="1">
    <location>
        <begin position="36"/>
        <end position="50"/>
    </location>
</feature>
<evidence type="ECO:0000313" key="3">
    <source>
        <dbReference type="EMBL" id="KZT08733.1"/>
    </source>
</evidence>
<protein>
    <recommendedName>
        <fullName evidence="5">Glycosyltransferase family 23 protein</fullName>
    </recommendedName>
</protein>
<dbReference type="GO" id="GO:0046921">
    <property type="term" value="F:alpha-(1-&gt;6)-fucosyltransferase activity"/>
    <property type="evidence" value="ECO:0007669"/>
    <property type="project" value="TreeGrafter"/>
</dbReference>
<dbReference type="Gene3D" id="3.40.50.11350">
    <property type="match status" value="1"/>
</dbReference>
<sequence>MPQPARPLANLFVSSSDYLNHPGQVLTPRTPHTRSGRAEEGRNEGERYEMVQDEEEDDPFFSTPGRSPPRGYRSRGDDHDIMKNRAARVTEKKFVQRYMFLAAFIMVSCILGVIYMTWDRAEEVSHTADRSTSHQVSSVPSAGPNVPSSRIISYENYTDFPLTSADYRHECYKLSNFIERKKYWAQPRNGPIDVAHKDEKPGAGRSKICSRTITYMLDGHVGLSTDLALMAQVAGLARERGSTLFVDDTYWNRGLWMDYFEDVRITQPGPEPGCMPPPPEELVACPRSARHWVVSSRTAAFHFGDKFVETFEDKAADGINSQRPIFNRATYSLTHTIRPNAHTAALIRAARLEIASVLSLPSGDDHHAGHNPEPEPYIGVHLRRGERTMQSDMYNQPYLPTSNYARAVRNTWTRLYPDSPLPSTSASQHPDSELGPLHFPAPPITYIATDSPEALREYVTEFPPATAVFALDLSTKPALRAIAPERDYVQEQFAQEPDEQRAAMTRGMLVDLALVSGLWAVEGEVVPGAVICTISSNTCKLSAFGLGWHRAFGLDDGGDHSNGIVNHARRRWVEIEYGHDFTTSRWRAFEIPA</sequence>
<dbReference type="PANTHER" id="PTHR13132">
    <property type="entry name" value="ALPHA- 1,6 -FUCOSYLTRANSFERASE"/>
    <property type="match status" value="1"/>
</dbReference>
<reference evidence="3 4" key="1">
    <citation type="journal article" date="2016" name="Mol. Biol. Evol.">
        <title>Comparative Genomics of Early-Diverging Mushroom-Forming Fungi Provides Insights into the Origins of Lignocellulose Decay Capabilities.</title>
        <authorList>
            <person name="Nagy L.G."/>
            <person name="Riley R."/>
            <person name="Tritt A."/>
            <person name="Adam C."/>
            <person name="Daum C."/>
            <person name="Floudas D."/>
            <person name="Sun H."/>
            <person name="Yadav J.S."/>
            <person name="Pangilinan J."/>
            <person name="Larsson K.H."/>
            <person name="Matsuura K."/>
            <person name="Barry K."/>
            <person name="Labutti K."/>
            <person name="Kuo R."/>
            <person name="Ohm R.A."/>
            <person name="Bhattacharya S.S."/>
            <person name="Shirouzu T."/>
            <person name="Yoshinaga Y."/>
            <person name="Martin F.M."/>
            <person name="Grigoriev I.V."/>
            <person name="Hibbett D.S."/>
        </authorList>
    </citation>
    <scope>NUCLEOTIDE SEQUENCE [LARGE SCALE GENOMIC DNA]</scope>
    <source>
        <strain evidence="3 4">93-53</strain>
    </source>
</reference>
<dbReference type="GeneID" id="63828221"/>
<proteinExistence type="predicted"/>
<feature type="region of interest" description="Disordered" evidence="1">
    <location>
        <begin position="19"/>
        <end position="78"/>
    </location>
</feature>
<dbReference type="EMBL" id="KV427614">
    <property type="protein sequence ID" value="KZT08733.1"/>
    <property type="molecule type" value="Genomic_DNA"/>
</dbReference>